<evidence type="ECO:0000313" key="2">
    <source>
        <dbReference type="Proteomes" id="UP000798662"/>
    </source>
</evidence>
<dbReference type="Proteomes" id="UP000798662">
    <property type="component" value="Chromosome 1"/>
</dbReference>
<evidence type="ECO:0000313" key="1">
    <source>
        <dbReference type="EMBL" id="KAK1859392.1"/>
    </source>
</evidence>
<comment type="caution">
    <text evidence="1">The sequence shown here is derived from an EMBL/GenBank/DDBJ whole genome shotgun (WGS) entry which is preliminary data.</text>
</comment>
<dbReference type="EMBL" id="CM020618">
    <property type="protein sequence ID" value="KAK1859392.1"/>
    <property type="molecule type" value="Genomic_DNA"/>
</dbReference>
<keyword evidence="2" id="KW-1185">Reference proteome</keyword>
<name>A0ACC3BPH3_PYRYE</name>
<organism evidence="1 2">
    <name type="scientific">Pyropia yezoensis</name>
    <name type="common">Susabi-nori</name>
    <name type="synonym">Porphyra yezoensis</name>
    <dbReference type="NCBI Taxonomy" id="2788"/>
    <lineage>
        <taxon>Eukaryota</taxon>
        <taxon>Rhodophyta</taxon>
        <taxon>Bangiophyceae</taxon>
        <taxon>Bangiales</taxon>
        <taxon>Bangiaceae</taxon>
        <taxon>Pyropia</taxon>
    </lineage>
</organism>
<gene>
    <name evidence="1" type="ORF">I4F81_001988</name>
</gene>
<protein>
    <submittedName>
        <fullName evidence="1">Uncharacterized protein</fullName>
    </submittedName>
</protein>
<sequence length="602" mass="59676">MGTPPVAAPRGRVPPRPLPRAAATAAPSTAAAAAAAVGAAAFAPAPPLGGCPGSGAVALPHRGWPPGVCRHAGAPARPAGIAPAARRRPASAATATRSRVGPAVALRGSWAGGGATPVGACAWAPAGSGAAGALRAPPPRRGSSGGGAAMAPTMALVTPTVLLAIGGAVAFFLSAALGANDVANSLGTSVGTGAVKVSQALLIGAVMEFSGAVLFGSTVTQTVSAGVVSVSAATLANPVGYMVGMLSVLVGCTLWMATATKLGLPVSSTHAVVGSLVGIGLVSGWGVNVSAVTNIVASWFLSPFIGGAVAVTLYAIIRRYILKAPRPAKAIRHFLPLLSGFASFVLSLFILFKGAPFAAIPKGNLLAVAAAISAFVSGIALALSTAIHSRTYIKAELGVPDDAETPDEMIVREQGDVERIFKVLQVVTACLLAFSHGSNDVSNAIGPFAAMYSMWANGGVGATVAIPLWVLVLGGIGISTGLAVWGRPVMETVGKKITSLVPTKGFAVELSTALTVLIASEFGLPVSTTQVLVGCIVAIGLSSGDKDAVNGGVLKNIALSWGVTLPVSAAISVAFYLLCQPLLPPVVVATVASRLAAVRLVG</sequence>
<reference evidence="1" key="1">
    <citation type="submission" date="2019-11" db="EMBL/GenBank/DDBJ databases">
        <title>Nori genome reveals adaptations in red seaweeds to the harsh intertidal environment.</title>
        <authorList>
            <person name="Wang D."/>
            <person name="Mao Y."/>
        </authorList>
    </citation>
    <scope>NUCLEOTIDE SEQUENCE</scope>
    <source>
        <tissue evidence="1">Gametophyte</tissue>
    </source>
</reference>
<accession>A0ACC3BPH3</accession>
<proteinExistence type="predicted"/>